<dbReference type="EMBL" id="CANTFK010000990">
    <property type="protein sequence ID" value="CAI5739544.1"/>
    <property type="molecule type" value="Genomic_DNA"/>
</dbReference>
<protein>
    <submittedName>
        <fullName evidence="1">Uncharacterized protein</fullName>
    </submittedName>
</protein>
<accession>A0AAV0URN7</accession>
<organism evidence="1 2">
    <name type="scientific">Peronospora farinosa</name>
    <dbReference type="NCBI Taxonomy" id="134698"/>
    <lineage>
        <taxon>Eukaryota</taxon>
        <taxon>Sar</taxon>
        <taxon>Stramenopiles</taxon>
        <taxon>Oomycota</taxon>
        <taxon>Peronosporomycetes</taxon>
        <taxon>Peronosporales</taxon>
        <taxon>Peronosporaceae</taxon>
        <taxon>Peronospora</taxon>
    </lineage>
</organism>
<sequence length="138" mass="15137">MVLTSESDAVTGQSLIDRQMPVKKAKRGEYLPSDQQLNGVLSHQEFKRIGATITGHSNAVMTGKLNVEKVLEAMAYLCLYEMLPFELCSSHGFRHFMVECLGYTGGSIDDANDLTVFSKEIVSGYVKKMAAEVKIANG</sequence>
<proteinExistence type="predicted"/>
<evidence type="ECO:0000313" key="1">
    <source>
        <dbReference type="EMBL" id="CAI5739544.1"/>
    </source>
</evidence>
<dbReference type="AlphaFoldDB" id="A0AAV0URN7"/>
<reference evidence="1" key="1">
    <citation type="submission" date="2022-12" db="EMBL/GenBank/DDBJ databases">
        <authorList>
            <person name="Webb A."/>
        </authorList>
    </citation>
    <scope>NUCLEOTIDE SEQUENCE</scope>
    <source>
        <strain evidence="1">Pf2</strain>
    </source>
</reference>
<evidence type="ECO:0000313" key="2">
    <source>
        <dbReference type="Proteomes" id="UP001159659"/>
    </source>
</evidence>
<name>A0AAV0URN7_9STRA</name>
<comment type="caution">
    <text evidence="1">The sequence shown here is derived from an EMBL/GenBank/DDBJ whole genome shotgun (WGS) entry which is preliminary data.</text>
</comment>
<gene>
    <name evidence="1" type="ORF">PFR002_LOCUS8997</name>
</gene>
<dbReference type="Proteomes" id="UP001159659">
    <property type="component" value="Unassembled WGS sequence"/>
</dbReference>